<evidence type="ECO:0000313" key="1">
    <source>
        <dbReference type="EMBL" id="KKL87852.1"/>
    </source>
</evidence>
<comment type="caution">
    <text evidence="1">The sequence shown here is derived from an EMBL/GenBank/DDBJ whole genome shotgun (WGS) entry which is preliminary data.</text>
</comment>
<protein>
    <submittedName>
        <fullName evidence="1">Uncharacterized protein</fullName>
    </submittedName>
</protein>
<gene>
    <name evidence="1" type="ORF">LCGC14_1930590</name>
</gene>
<name>A0A0F9IKW7_9ZZZZ</name>
<dbReference type="AlphaFoldDB" id="A0A0F9IKW7"/>
<organism evidence="1">
    <name type="scientific">marine sediment metagenome</name>
    <dbReference type="NCBI Taxonomy" id="412755"/>
    <lineage>
        <taxon>unclassified sequences</taxon>
        <taxon>metagenomes</taxon>
        <taxon>ecological metagenomes</taxon>
    </lineage>
</organism>
<accession>A0A0F9IKW7</accession>
<proteinExistence type="predicted"/>
<dbReference type="EMBL" id="LAZR01020726">
    <property type="protein sequence ID" value="KKL87852.1"/>
    <property type="molecule type" value="Genomic_DNA"/>
</dbReference>
<reference evidence="1" key="1">
    <citation type="journal article" date="2015" name="Nature">
        <title>Complex archaea that bridge the gap between prokaryotes and eukaryotes.</title>
        <authorList>
            <person name="Spang A."/>
            <person name="Saw J.H."/>
            <person name="Jorgensen S.L."/>
            <person name="Zaremba-Niedzwiedzka K."/>
            <person name="Martijn J."/>
            <person name="Lind A.E."/>
            <person name="van Eijk R."/>
            <person name="Schleper C."/>
            <person name="Guy L."/>
            <person name="Ettema T.J."/>
        </authorList>
    </citation>
    <scope>NUCLEOTIDE SEQUENCE</scope>
</reference>
<sequence>MPENYKRAPSLPSRMKASLRRIAALARANPRGRGEAGLPRLDGVLVPAGDWKPVLGGIVVHTLKGRDGYVLVLVEGELDTRRPLSIRV</sequence>